<organism evidence="4 5">
    <name type="scientific">Acanthocheilonema viteae</name>
    <name type="common">Filarial nematode worm</name>
    <name type="synonym">Dipetalonema viteae</name>
    <dbReference type="NCBI Taxonomy" id="6277"/>
    <lineage>
        <taxon>Eukaryota</taxon>
        <taxon>Metazoa</taxon>
        <taxon>Ecdysozoa</taxon>
        <taxon>Nematoda</taxon>
        <taxon>Chromadorea</taxon>
        <taxon>Rhabditida</taxon>
        <taxon>Spirurina</taxon>
        <taxon>Spiruromorpha</taxon>
        <taxon>Filarioidea</taxon>
        <taxon>Onchocercidae</taxon>
        <taxon>Acanthocheilonema</taxon>
    </lineage>
</organism>
<evidence type="ECO:0000313" key="4">
    <source>
        <dbReference type="EMBL" id="VBB34638.1"/>
    </source>
</evidence>
<feature type="region of interest" description="Disordered" evidence="2">
    <location>
        <begin position="34"/>
        <end position="60"/>
    </location>
</feature>
<proteinExistence type="predicted"/>
<gene>
    <name evidence="4" type="ORF">NAV_LOCUS9429</name>
</gene>
<dbReference type="EMBL" id="UPTC01003830">
    <property type="protein sequence ID" value="VBB34638.1"/>
    <property type="molecule type" value="Genomic_DNA"/>
</dbReference>
<dbReference type="PROSITE" id="PS50158">
    <property type="entry name" value="ZF_CCHC"/>
    <property type="match status" value="1"/>
</dbReference>
<keyword evidence="5" id="KW-1185">Reference proteome</keyword>
<name>A0A498SZ32_ACAVI</name>
<feature type="domain" description="CCHC-type" evidence="3">
    <location>
        <begin position="158"/>
        <end position="173"/>
    </location>
</feature>
<evidence type="ECO:0000313" key="5">
    <source>
        <dbReference type="Proteomes" id="UP000276991"/>
    </source>
</evidence>
<dbReference type="STRING" id="6277.A0A498SZ32"/>
<dbReference type="InterPro" id="IPR001878">
    <property type="entry name" value="Znf_CCHC"/>
</dbReference>
<accession>A0A498SZ32</accession>
<keyword evidence="1" id="KW-0862">Zinc</keyword>
<keyword evidence="1" id="KW-0863">Zinc-finger</keyword>
<evidence type="ECO:0000256" key="2">
    <source>
        <dbReference type="SAM" id="MobiDB-lite"/>
    </source>
</evidence>
<evidence type="ECO:0000256" key="1">
    <source>
        <dbReference type="PROSITE-ProRule" id="PRU00047"/>
    </source>
</evidence>
<sequence>MSSIIIRTADQTKRKLCDVLDDIKRLNLDSNNQMTTTEETIQSSSGAEKNHPRKNHAYPNLYRSVGSSQYRAVERTLRQLEAIGENLEQSGIEIAVERRQIINLDSRTALTTAVPEKPTIKALSRSCALCNKNHWDEECQTYPTLKQRLERLKKFNACFNCFKAGHITAKCKNKKRNCFHCTSQHNSALCSSRFKEVVNKLEGPDSIITINTIVEKG</sequence>
<dbReference type="Proteomes" id="UP000276991">
    <property type="component" value="Unassembled WGS sequence"/>
</dbReference>
<dbReference type="GO" id="GO:0008270">
    <property type="term" value="F:zinc ion binding"/>
    <property type="evidence" value="ECO:0007669"/>
    <property type="project" value="UniProtKB-KW"/>
</dbReference>
<reference evidence="4 5" key="1">
    <citation type="submission" date="2018-08" db="EMBL/GenBank/DDBJ databases">
        <authorList>
            <person name="Laetsch R D."/>
            <person name="Stevens L."/>
            <person name="Kumar S."/>
            <person name="Blaxter L. M."/>
        </authorList>
    </citation>
    <scope>NUCLEOTIDE SEQUENCE [LARGE SCALE GENOMIC DNA]</scope>
</reference>
<dbReference type="GO" id="GO:0003676">
    <property type="term" value="F:nucleic acid binding"/>
    <property type="evidence" value="ECO:0007669"/>
    <property type="project" value="InterPro"/>
</dbReference>
<protein>
    <recommendedName>
        <fullName evidence="3">CCHC-type domain-containing protein</fullName>
    </recommendedName>
</protein>
<dbReference type="OrthoDB" id="5867440at2759"/>
<feature type="compositionally biased region" description="Polar residues" evidence="2">
    <location>
        <begin position="34"/>
        <end position="47"/>
    </location>
</feature>
<keyword evidence="1" id="KW-0479">Metal-binding</keyword>
<dbReference type="AlphaFoldDB" id="A0A498SZ32"/>
<evidence type="ECO:0000259" key="3">
    <source>
        <dbReference type="PROSITE" id="PS50158"/>
    </source>
</evidence>